<gene>
    <name evidence="6" type="ORF">CTM90_05900</name>
</gene>
<dbReference type="PANTHER" id="PTHR30349">
    <property type="entry name" value="PHAGE INTEGRASE-RELATED"/>
    <property type="match status" value="1"/>
</dbReference>
<proteinExistence type="inferred from homology"/>
<dbReference type="AlphaFoldDB" id="A0ABD6X6M4"/>
<dbReference type="Gene3D" id="1.10.443.10">
    <property type="entry name" value="Intergrase catalytic core"/>
    <property type="match status" value="1"/>
</dbReference>
<evidence type="ECO:0000256" key="3">
    <source>
        <dbReference type="ARBA" id="ARBA00023125"/>
    </source>
</evidence>
<evidence type="ECO:0000313" key="7">
    <source>
        <dbReference type="Proteomes" id="UP000241404"/>
    </source>
</evidence>
<dbReference type="GO" id="GO:0006310">
    <property type="term" value="P:DNA recombination"/>
    <property type="evidence" value="ECO:0007669"/>
    <property type="project" value="UniProtKB-KW"/>
</dbReference>
<dbReference type="EMBL" id="PYMM01000002">
    <property type="protein sequence ID" value="PSU18028.1"/>
    <property type="molecule type" value="Genomic_DNA"/>
</dbReference>
<dbReference type="Pfam" id="PF00589">
    <property type="entry name" value="Phage_integrase"/>
    <property type="match status" value="1"/>
</dbReference>
<accession>A0ABD6X6M4</accession>
<organism evidence="6 7">
    <name type="scientific">Photobacterium damselae</name>
    <dbReference type="NCBI Taxonomy" id="38293"/>
    <lineage>
        <taxon>Bacteria</taxon>
        <taxon>Pseudomonadati</taxon>
        <taxon>Pseudomonadota</taxon>
        <taxon>Gammaproteobacteria</taxon>
        <taxon>Vibrionales</taxon>
        <taxon>Vibrionaceae</taxon>
        <taxon>Photobacterium</taxon>
    </lineage>
</organism>
<dbReference type="InterPro" id="IPR050090">
    <property type="entry name" value="Tyrosine_recombinase_XerCD"/>
</dbReference>
<name>A0ABD6X6M4_PHODM</name>
<evidence type="ECO:0000259" key="5">
    <source>
        <dbReference type="PROSITE" id="PS51898"/>
    </source>
</evidence>
<evidence type="ECO:0000256" key="2">
    <source>
        <dbReference type="ARBA" id="ARBA00022908"/>
    </source>
</evidence>
<evidence type="ECO:0000256" key="4">
    <source>
        <dbReference type="ARBA" id="ARBA00023172"/>
    </source>
</evidence>
<dbReference type="SUPFAM" id="SSF56349">
    <property type="entry name" value="DNA breaking-rejoining enzymes"/>
    <property type="match status" value="1"/>
</dbReference>
<sequence>MSNLYLSRHGIWYFRKVTTLPSGKTKDIKKSLRTRCKAEAKRKVIALLTCSISLRTAPKDEPTILDFNQELSLYLKSKASHVAERELLTIERFVSRYLAFTVTPQSKRQASKFIDSLDISVATKNKHVAKIGAFFTWLNTRYDEEVNNPFDGLRVKETQPVRDKREAYSQAQIRMLLSVASELPEHKQWIIKLAIYTGMRCNEIVQLSTDDITQIDGQWCVSISDRMPHQRVKNNTSIRTIPLHSELLGFVAYAQLKPIGTRVFPEFKLYKGNCAHYFSRWFNQWRLRHNLPEFHSIRHYVATEFKSKGIELQYAQQILGHSSGSITYDRYGKAIAPSRLVEVIESLSFLRKENPPF</sequence>
<dbReference type="Proteomes" id="UP000241404">
    <property type="component" value="Unassembled WGS sequence"/>
</dbReference>
<evidence type="ECO:0000313" key="6">
    <source>
        <dbReference type="EMBL" id="PSU18028.1"/>
    </source>
</evidence>
<keyword evidence="4" id="KW-0233">DNA recombination</keyword>
<dbReference type="GO" id="GO:0015074">
    <property type="term" value="P:DNA integration"/>
    <property type="evidence" value="ECO:0007669"/>
    <property type="project" value="UniProtKB-KW"/>
</dbReference>
<dbReference type="InterPro" id="IPR011010">
    <property type="entry name" value="DNA_brk_join_enz"/>
</dbReference>
<feature type="domain" description="Tyr recombinase" evidence="5">
    <location>
        <begin position="163"/>
        <end position="345"/>
    </location>
</feature>
<keyword evidence="2" id="KW-0229">DNA integration</keyword>
<comment type="similarity">
    <text evidence="1">Belongs to the 'phage' integrase family.</text>
</comment>
<protein>
    <submittedName>
        <fullName evidence="6">Integrase</fullName>
    </submittedName>
</protein>
<keyword evidence="3" id="KW-0238">DNA-binding</keyword>
<dbReference type="RefSeq" id="WP_065170182.1">
    <property type="nucleotide sequence ID" value="NZ_LZFH01000001.1"/>
</dbReference>
<dbReference type="PROSITE" id="PS51898">
    <property type="entry name" value="TYR_RECOMBINASE"/>
    <property type="match status" value="1"/>
</dbReference>
<dbReference type="InterPro" id="IPR013762">
    <property type="entry name" value="Integrase-like_cat_sf"/>
</dbReference>
<comment type="caution">
    <text evidence="6">The sequence shown here is derived from an EMBL/GenBank/DDBJ whole genome shotgun (WGS) entry which is preliminary data.</text>
</comment>
<dbReference type="PANTHER" id="PTHR30349:SF41">
    <property type="entry name" value="INTEGRASE_RECOMBINASE PROTEIN MJ0367-RELATED"/>
    <property type="match status" value="1"/>
</dbReference>
<dbReference type="CDD" id="cd01184">
    <property type="entry name" value="INT_C_like_1"/>
    <property type="match status" value="1"/>
</dbReference>
<dbReference type="GO" id="GO:0003677">
    <property type="term" value="F:DNA binding"/>
    <property type="evidence" value="ECO:0007669"/>
    <property type="project" value="UniProtKB-KW"/>
</dbReference>
<evidence type="ECO:0000256" key="1">
    <source>
        <dbReference type="ARBA" id="ARBA00008857"/>
    </source>
</evidence>
<reference evidence="6 7" key="1">
    <citation type="submission" date="2018-03" db="EMBL/GenBank/DDBJ databases">
        <title>Whole genome sequencing of Histamine producing bacteria.</title>
        <authorList>
            <person name="Butler K."/>
        </authorList>
    </citation>
    <scope>NUCLEOTIDE SEQUENCE [LARGE SCALE GENOMIC DNA]</scope>
    <source>
        <strain evidence="6 7">BT-6</strain>
    </source>
</reference>
<dbReference type="InterPro" id="IPR002104">
    <property type="entry name" value="Integrase_catalytic"/>
</dbReference>